<dbReference type="InterPro" id="IPR008978">
    <property type="entry name" value="HSP20-like_chaperone"/>
</dbReference>
<evidence type="ECO:0000256" key="3">
    <source>
        <dbReference type="SAM" id="MobiDB-lite"/>
    </source>
</evidence>
<feature type="compositionally biased region" description="Basic residues" evidence="3">
    <location>
        <begin position="196"/>
        <end position="205"/>
    </location>
</feature>
<dbReference type="AlphaFoldDB" id="A0A8K0T2F2"/>
<dbReference type="OrthoDB" id="5511210at2759"/>
<dbReference type="Gene3D" id="2.60.40.790">
    <property type="match status" value="1"/>
</dbReference>
<organism evidence="5 6">
    <name type="scientific">Stachybotrys elegans</name>
    <dbReference type="NCBI Taxonomy" id="80388"/>
    <lineage>
        <taxon>Eukaryota</taxon>
        <taxon>Fungi</taxon>
        <taxon>Dikarya</taxon>
        <taxon>Ascomycota</taxon>
        <taxon>Pezizomycotina</taxon>
        <taxon>Sordariomycetes</taxon>
        <taxon>Hypocreomycetidae</taxon>
        <taxon>Hypocreales</taxon>
        <taxon>Stachybotryaceae</taxon>
        <taxon>Stachybotrys</taxon>
    </lineage>
</organism>
<keyword evidence="6" id="KW-1185">Reference proteome</keyword>
<sequence length="341" mass="37614">MPAQYNGISVWDFETPEYPGCGIEYAVRRTRENPPPLPRPARHTDMLQHETAPNLDTMPLWMQPEWPFGLDVPPLPYETHALQAWGPHYTRPDSSSPTPVRARPVEALPERPKAPDSPPPLDHSQTPPRQDPTGALRTPPGGWARSPTIRCRGIYRPGARRSGPPPVPRHRSRASAGPADAPPDPTRTTQVDPGRKPSRSRRSARGRAQSPTDKPVPEDQETSLRPVVDVFNTEQAFIVHAVLPGAKEEDIDVIWNYNQGSLTITGNLTPPGGETFLQTLVTGERKFGHFERSITIPPAHVSLKEDVDGLAISKSMADGILVITLPKIEKEWTEILAGDIV</sequence>
<dbReference type="Pfam" id="PF00011">
    <property type="entry name" value="HSP20"/>
    <property type="match status" value="1"/>
</dbReference>
<dbReference type="PROSITE" id="PS01031">
    <property type="entry name" value="SHSP"/>
    <property type="match status" value="1"/>
</dbReference>
<feature type="region of interest" description="Disordered" evidence="3">
    <location>
        <begin position="88"/>
        <end position="224"/>
    </location>
</feature>
<evidence type="ECO:0000259" key="4">
    <source>
        <dbReference type="PROSITE" id="PS01031"/>
    </source>
</evidence>
<proteinExistence type="inferred from homology"/>
<dbReference type="InterPro" id="IPR002068">
    <property type="entry name" value="A-crystallin/Hsp20_dom"/>
</dbReference>
<dbReference type="SUPFAM" id="SSF49764">
    <property type="entry name" value="HSP20-like chaperones"/>
    <property type="match status" value="1"/>
</dbReference>
<evidence type="ECO:0000313" key="5">
    <source>
        <dbReference type="EMBL" id="KAH7328638.1"/>
    </source>
</evidence>
<feature type="domain" description="SHSP" evidence="4">
    <location>
        <begin position="219"/>
        <end position="341"/>
    </location>
</feature>
<accession>A0A8K0T2F2</accession>
<gene>
    <name evidence="5" type="ORF">B0I35DRAFT_403971</name>
</gene>
<evidence type="ECO:0000256" key="2">
    <source>
        <dbReference type="RuleBase" id="RU003616"/>
    </source>
</evidence>
<evidence type="ECO:0000313" key="6">
    <source>
        <dbReference type="Proteomes" id="UP000813444"/>
    </source>
</evidence>
<dbReference type="EMBL" id="JAGPNK010000001">
    <property type="protein sequence ID" value="KAH7328638.1"/>
    <property type="molecule type" value="Genomic_DNA"/>
</dbReference>
<comment type="caution">
    <text evidence="5">The sequence shown here is derived from an EMBL/GenBank/DDBJ whole genome shotgun (WGS) entry which is preliminary data.</text>
</comment>
<comment type="similarity">
    <text evidence="1 2">Belongs to the small heat shock protein (HSP20) family.</text>
</comment>
<protein>
    <recommendedName>
        <fullName evidence="4">SHSP domain-containing protein</fullName>
    </recommendedName>
</protein>
<dbReference type="CDD" id="cd06464">
    <property type="entry name" value="ACD_sHsps-like"/>
    <property type="match status" value="1"/>
</dbReference>
<dbReference type="Proteomes" id="UP000813444">
    <property type="component" value="Unassembled WGS sequence"/>
</dbReference>
<evidence type="ECO:0000256" key="1">
    <source>
        <dbReference type="PROSITE-ProRule" id="PRU00285"/>
    </source>
</evidence>
<name>A0A8K0T2F2_9HYPO</name>
<reference evidence="5" key="1">
    <citation type="journal article" date="2021" name="Nat. Commun.">
        <title>Genetic determinants of endophytism in the Arabidopsis root mycobiome.</title>
        <authorList>
            <person name="Mesny F."/>
            <person name="Miyauchi S."/>
            <person name="Thiergart T."/>
            <person name="Pickel B."/>
            <person name="Atanasova L."/>
            <person name="Karlsson M."/>
            <person name="Huettel B."/>
            <person name="Barry K.W."/>
            <person name="Haridas S."/>
            <person name="Chen C."/>
            <person name="Bauer D."/>
            <person name="Andreopoulos W."/>
            <person name="Pangilinan J."/>
            <person name="LaButti K."/>
            <person name="Riley R."/>
            <person name="Lipzen A."/>
            <person name="Clum A."/>
            <person name="Drula E."/>
            <person name="Henrissat B."/>
            <person name="Kohler A."/>
            <person name="Grigoriev I.V."/>
            <person name="Martin F.M."/>
            <person name="Hacquard S."/>
        </authorList>
    </citation>
    <scope>NUCLEOTIDE SEQUENCE</scope>
    <source>
        <strain evidence="5">MPI-CAGE-CH-0235</strain>
    </source>
</reference>